<feature type="compositionally biased region" description="Basic residues" evidence="1">
    <location>
        <begin position="84"/>
        <end position="96"/>
    </location>
</feature>
<organism evidence="2 3">
    <name type="scientific">Cnephaeus nilssonii</name>
    <name type="common">Northern bat</name>
    <name type="synonym">Eptesicus nilssonii</name>
    <dbReference type="NCBI Taxonomy" id="3371016"/>
    <lineage>
        <taxon>Eukaryota</taxon>
        <taxon>Metazoa</taxon>
        <taxon>Chordata</taxon>
        <taxon>Craniata</taxon>
        <taxon>Vertebrata</taxon>
        <taxon>Euteleostomi</taxon>
        <taxon>Mammalia</taxon>
        <taxon>Eutheria</taxon>
        <taxon>Laurasiatheria</taxon>
        <taxon>Chiroptera</taxon>
        <taxon>Yangochiroptera</taxon>
        <taxon>Vespertilionidae</taxon>
        <taxon>Cnephaeus</taxon>
    </lineage>
</organism>
<comment type="caution">
    <text evidence="2">The sequence shown here is derived from an EMBL/GenBank/DDBJ whole genome shotgun (WGS) entry which is preliminary data.</text>
</comment>
<name>A0AA40I6R9_CNENI</name>
<feature type="region of interest" description="Disordered" evidence="1">
    <location>
        <begin position="57"/>
        <end position="114"/>
    </location>
</feature>
<keyword evidence="3" id="KW-1185">Reference proteome</keyword>
<evidence type="ECO:0000256" key="1">
    <source>
        <dbReference type="SAM" id="MobiDB-lite"/>
    </source>
</evidence>
<reference evidence="2" key="1">
    <citation type="submission" date="2023-06" db="EMBL/GenBank/DDBJ databases">
        <title>Reference genome for the Northern bat (Eptesicus nilssonii), a most northern bat species.</title>
        <authorList>
            <person name="Laine V.N."/>
            <person name="Pulliainen A.T."/>
            <person name="Lilley T.M."/>
        </authorList>
    </citation>
    <scope>NUCLEOTIDE SEQUENCE</scope>
    <source>
        <strain evidence="2">BLF_Eptnil</strain>
        <tissue evidence="2">Kidney</tissue>
    </source>
</reference>
<sequence>MAPEESMEASRLLQGFERRFLAACAVLSLAAMNESSCFSTPSPAFGVISVLEFGHSKRPGAQADSRPGPPRSKAKAGDPAGCLLRRKAFRKPPQRRRLSEGLGHPRTASPLVHQ</sequence>
<evidence type="ECO:0000313" key="3">
    <source>
        <dbReference type="Proteomes" id="UP001177744"/>
    </source>
</evidence>
<dbReference type="EMBL" id="JAULJE010000004">
    <property type="protein sequence ID" value="KAK1344107.1"/>
    <property type="molecule type" value="Genomic_DNA"/>
</dbReference>
<protein>
    <submittedName>
        <fullName evidence="2">Uncharacterized protein</fullName>
    </submittedName>
</protein>
<dbReference type="Proteomes" id="UP001177744">
    <property type="component" value="Unassembled WGS sequence"/>
</dbReference>
<dbReference type="AlphaFoldDB" id="A0AA40I6R9"/>
<accession>A0AA40I6R9</accession>
<proteinExistence type="predicted"/>
<gene>
    <name evidence="2" type="ORF">QTO34_014666</name>
</gene>
<feature type="non-terminal residue" evidence="2">
    <location>
        <position position="114"/>
    </location>
</feature>
<evidence type="ECO:0000313" key="2">
    <source>
        <dbReference type="EMBL" id="KAK1344107.1"/>
    </source>
</evidence>